<evidence type="ECO:0000313" key="4">
    <source>
        <dbReference type="Proteomes" id="UP000245768"/>
    </source>
</evidence>
<protein>
    <recommendedName>
        <fullName evidence="5">Vacuolar membrane protein</fullName>
    </recommendedName>
</protein>
<dbReference type="OrthoDB" id="431202at2759"/>
<feature type="region of interest" description="Disordered" evidence="1">
    <location>
        <begin position="185"/>
        <end position="238"/>
    </location>
</feature>
<keyword evidence="2" id="KW-0472">Membrane</keyword>
<dbReference type="RefSeq" id="XP_025381271.1">
    <property type="nucleotide sequence ID" value="XM_025520741.1"/>
</dbReference>
<feature type="compositionally biased region" description="Acidic residues" evidence="1">
    <location>
        <begin position="351"/>
        <end position="362"/>
    </location>
</feature>
<dbReference type="Proteomes" id="UP000245768">
    <property type="component" value="Unassembled WGS sequence"/>
</dbReference>
<evidence type="ECO:0000256" key="2">
    <source>
        <dbReference type="SAM" id="Phobius"/>
    </source>
</evidence>
<dbReference type="InParanoid" id="A0A316Z1L6"/>
<dbReference type="STRING" id="215250.A0A316Z1L6"/>
<feature type="compositionally biased region" description="Acidic residues" evidence="1">
    <location>
        <begin position="512"/>
        <end position="526"/>
    </location>
</feature>
<keyword evidence="2" id="KW-1133">Transmembrane helix</keyword>
<sequence length="549" mass="58291">MATPATLPPLSSSMVGLPEPDPNDPSNRNCRLLGPFALFVQALMGVVVVGTLVLKRQRERPKRPWKIWLLDISKQMLGQLFVHTLNVALSSLGSLASEGEENPCSLYFLNIAIDTTLGVFIIYASMRFLTHYFTDVLGWPGFVSGQYTSTPLVLGRRRRRGPRAGGSLVATPRASTDTQLTYDEASASSSPMLPTSQALPKQSISQDGEATAGASSSHPPEPLATTTPASTTTTAGLLRRGRPRPRLTFFFRQLSLYLLSLLIMKILVVLLLALFPFLFDVGRWILDLFGHAREAQVLFVMALFPLAMNTLQFWLIDSLLRHNPHTTKYQSEEDAAATGAMLDGHDGHGGEEEEREGDEDLEGGIGGGGNFAFWAAPAARRGGAQAGAGAGTGAGAGVGAGAGARYGQLANGDEGLSRHLVGIDSDDDEEEGEGETDPHAYPPPRSERGSSNEDEARGPARHDGRGAGDDARAQQQTGSLLSPSPLTTTSAAQEQKKDDTAAAGTTAAPALGDDEDDMWDSWDDDGGAGAPQSDSGATVRAKPSDIKRD</sequence>
<dbReference type="GeneID" id="37042657"/>
<dbReference type="PANTHER" id="PTHR31735">
    <property type="entry name" value="VACUOLAR MEMBRANE PROTEIN YPL162C"/>
    <property type="match status" value="1"/>
</dbReference>
<feature type="transmembrane region" description="Helical" evidence="2">
    <location>
        <begin position="32"/>
        <end position="54"/>
    </location>
</feature>
<dbReference type="Pfam" id="PF12400">
    <property type="entry name" value="STIMATE"/>
    <property type="match status" value="1"/>
</dbReference>
<feature type="region of interest" description="Disordered" evidence="1">
    <location>
        <begin position="340"/>
        <end position="366"/>
    </location>
</feature>
<organism evidence="3 4">
    <name type="scientific">Acaromyces ingoldii</name>
    <dbReference type="NCBI Taxonomy" id="215250"/>
    <lineage>
        <taxon>Eukaryota</taxon>
        <taxon>Fungi</taxon>
        <taxon>Dikarya</taxon>
        <taxon>Basidiomycota</taxon>
        <taxon>Ustilaginomycotina</taxon>
        <taxon>Exobasidiomycetes</taxon>
        <taxon>Exobasidiales</taxon>
        <taxon>Cryptobasidiaceae</taxon>
        <taxon>Acaromyces</taxon>
    </lineage>
</organism>
<feature type="compositionally biased region" description="Acidic residues" evidence="1">
    <location>
        <begin position="424"/>
        <end position="435"/>
    </location>
</feature>
<dbReference type="AlphaFoldDB" id="A0A316Z1L6"/>
<name>A0A316Z1L6_9BASI</name>
<dbReference type="InterPro" id="IPR022127">
    <property type="entry name" value="STIMATE/YPL162C"/>
</dbReference>
<feature type="compositionally biased region" description="Low complexity" evidence="1">
    <location>
        <begin position="501"/>
        <end position="511"/>
    </location>
</feature>
<proteinExistence type="predicted"/>
<reference evidence="3 4" key="1">
    <citation type="journal article" date="2018" name="Mol. Biol. Evol.">
        <title>Broad Genomic Sampling Reveals a Smut Pathogenic Ancestry of the Fungal Clade Ustilaginomycotina.</title>
        <authorList>
            <person name="Kijpornyongpan T."/>
            <person name="Mondo S.J."/>
            <person name="Barry K."/>
            <person name="Sandor L."/>
            <person name="Lee J."/>
            <person name="Lipzen A."/>
            <person name="Pangilinan J."/>
            <person name="LaButti K."/>
            <person name="Hainaut M."/>
            <person name="Henrissat B."/>
            <person name="Grigoriev I.V."/>
            <person name="Spatafora J.W."/>
            <person name="Aime M.C."/>
        </authorList>
    </citation>
    <scope>NUCLEOTIDE SEQUENCE [LARGE SCALE GENOMIC DNA]</scope>
    <source>
        <strain evidence="3 4">MCA 4198</strain>
    </source>
</reference>
<feature type="compositionally biased region" description="Basic and acidic residues" evidence="1">
    <location>
        <begin position="445"/>
        <end position="472"/>
    </location>
</feature>
<gene>
    <name evidence="3" type="ORF">FA10DRAFT_264663</name>
</gene>
<evidence type="ECO:0000256" key="1">
    <source>
        <dbReference type="SAM" id="MobiDB-lite"/>
    </source>
</evidence>
<feature type="transmembrane region" description="Helical" evidence="2">
    <location>
        <begin position="107"/>
        <end position="124"/>
    </location>
</feature>
<feature type="region of interest" description="Disordered" evidence="1">
    <location>
        <begin position="1"/>
        <end position="23"/>
    </location>
</feature>
<feature type="transmembrane region" description="Helical" evidence="2">
    <location>
        <begin position="254"/>
        <end position="277"/>
    </location>
</feature>
<keyword evidence="2" id="KW-0812">Transmembrane</keyword>
<feature type="compositionally biased region" description="Low complexity" evidence="1">
    <location>
        <begin position="474"/>
        <end position="493"/>
    </location>
</feature>
<feature type="compositionally biased region" description="Low complexity" evidence="1">
    <location>
        <begin position="223"/>
        <end position="238"/>
    </location>
</feature>
<dbReference type="GO" id="GO:0016020">
    <property type="term" value="C:membrane"/>
    <property type="evidence" value="ECO:0007669"/>
    <property type="project" value="TreeGrafter"/>
</dbReference>
<feature type="region of interest" description="Disordered" evidence="1">
    <location>
        <begin position="418"/>
        <end position="549"/>
    </location>
</feature>
<evidence type="ECO:0000313" key="3">
    <source>
        <dbReference type="EMBL" id="PWN94073.1"/>
    </source>
</evidence>
<feature type="compositionally biased region" description="Polar residues" evidence="1">
    <location>
        <begin position="185"/>
        <end position="218"/>
    </location>
</feature>
<keyword evidence="4" id="KW-1185">Reference proteome</keyword>
<evidence type="ECO:0008006" key="5">
    <source>
        <dbReference type="Google" id="ProtNLM"/>
    </source>
</evidence>
<dbReference type="PANTHER" id="PTHR31735:SF1">
    <property type="entry name" value="VACUOLAR MEMBRANE PROTEIN YPL162C"/>
    <property type="match status" value="1"/>
</dbReference>
<dbReference type="EMBL" id="KZ819634">
    <property type="protein sequence ID" value="PWN94073.1"/>
    <property type="molecule type" value="Genomic_DNA"/>
</dbReference>
<accession>A0A316Z1L6</accession>
<feature type="transmembrane region" description="Helical" evidence="2">
    <location>
        <begin position="297"/>
        <end position="316"/>
    </location>
</feature>